<accession>A0ABS9AZI5</accession>
<dbReference type="CDD" id="cd01125">
    <property type="entry name" value="RepA_RSF1010_like"/>
    <property type="match status" value="1"/>
</dbReference>
<keyword evidence="3" id="KW-1185">Reference proteome</keyword>
<protein>
    <submittedName>
        <fullName evidence="2">AAA family ATPase</fullName>
    </submittedName>
</protein>
<evidence type="ECO:0000313" key="3">
    <source>
        <dbReference type="Proteomes" id="UP001320154"/>
    </source>
</evidence>
<gene>
    <name evidence="2" type="ORF">HOP60_01295</name>
</gene>
<dbReference type="InterPro" id="IPR038724">
    <property type="entry name" value="RepA"/>
</dbReference>
<name>A0ABS9AZI5_9GAMM</name>
<dbReference type="Pfam" id="PF13481">
    <property type="entry name" value="AAA_25"/>
    <property type="match status" value="1"/>
</dbReference>
<keyword evidence="1" id="KW-0175">Coiled coil</keyword>
<proteinExistence type="predicted"/>
<sequence length="732" mass="79133">MTATVVSLHPSLAFDPEALALPPAFLEARLCSGVGQYHSPNAKVNPRALETVTGAAVVAMLNHPQTAPKARARWVIFSDYLSRGVKEQRQQGRFYALWADLDRNPPDLQTAANRLAENLGATVLAYTSASATPGNPKARLVVPLTTVCPGSRVEACQRILNDRLEALGITPDRATERANQVCYLPNRGGFYAVAVGEDLLALGGLEWSETFAAELAAHDKAEADRQEALERRQAEARAKLAERKATGQASPIAAYNAAYPLPLVLEAYGYTLLGSRWLSPLSESGNPGVTVNKDGTRWHTAHDSDRAAGLPEWGDAFDLLTHWEHDGDRDAALRAVGAMMTTDDGRTLTEYNQDRYREARQAEALEAFDDLGDLEADDTEAKGRNTTARRVFAFTPVGELVDKLRPVSWLVRGYVEADSLALVYGEPGHGKSFLAIDLAASIASGTPWHGAETKAGAVFYIAGEGHNGLARRFKAWETQRGASLAGVPLYVSRRSAPLDDKASAAEVLRTVDTLATETGQTPALIVVDTLARCFGGDENSATDIGAFVANLDALRHRWRATVLVVHHSGKDSTRGARGSTALRGAVDAEYRVTKDPAGTVTLEATKMKDADTPERRAFRLAPVALPLVDEDGAPVWSCTLEPTEARTGPPKRPRRGSHAGRVLEILEKLASFPDEGETGEAGCRVAVETLRPELEREGVDRRRVAEALERLAVLGWVLLEENGDSVRLLFLP</sequence>
<dbReference type="EMBL" id="JABFTQ010000001">
    <property type="protein sequence ID" value="MCE8045362.1"/>
    <property type="molecule type" value="Genomic_DNA"/>
</dbReference>
<dbReference type="RefSeq" id="WP_234249789.1">
    <property type="nucleotide sequence ID" value="NZ_JABFTQ010000001.1"/>
</dbReference>
<dbReference type="InterPro" id="IPR027417">
    <property type="entry name" value="P-loop_NTPase"/>
</dbReference>
<organism evidence="2 3">
    <name type="scientific">Billgrantia desiderata</name>
    <dbReference type="NCBI Taxonomy" id="52021"/>
    <lineage>
        <taxon>Bacteria</taxon>
        <taxon>Pseudomonadati</taxon>
        <taxon>Pseudomonadota</taxon>
        <taxon>Gammaproteobacteria</taxon>
        <taxon>Oceanospirillales</taxon>
        <taxon>Halomonadaceae</taxon>
        <taxon>Billgrantia</taxon>
    </lineage>
</organism>
<dbReference type="Proteomes" id="UP001320154">
    <property type="component" value="Unassembled WGS sequence"/>
</dbReference>
<comment type="caution">
    <text evidence="2">The sequence shown here is derived from an EMBL/GenBank/DDBJ whole genome shotgun (WGS) entry which is preliminary data.</text>
</comment>
<dbReference type="SUPFAM" id="SSF52540">
    <property type="entry name" value="P-loop containing nucleoside triphosphate hydrolases"/>
    <property type="match status" value="1"/>
</dbReference>
<feature type="coiled-coil region" evidence="1">
    <location>
        <begin position="218"/>
        <end position="246"/>
    </location>
</feature>
<evidence type="ECO:0000256" key="1">
    <source>
        <dbReference type="SAM" id="Coils"/>
    </source>
</evidence>
<dbReference type="Gene3D" id="3.40.50.300">
    <property type="entry name" value="P-loop containing nucleotide triphosphate hydrolases"/>
    <property type="match status" value="1"/>
</dbReference>
<reference evidence="2 3" key="1">
    <citation type="journal article" date="2021" name="Front. Microbiol.">
        <title>Aerobic Denitrification and Heterotrophic Sulfur Oxidation in the Genus Halomonas Revealed by Six Novel Species Characterizations and Genome-Based Analysis.</title>
        <authorList>
            <person name="Wang L."/>
            <person name="Shao Z."/>
        </authorList>
    </citation>
    <scope>NUCLEOTIDE SEQUENCE [LARGE SCALE GENOMIC DNA]</scope>
    <source>
        <strain evidence="2 3">MCCC 1A05748</strain>
    </source>
</reference>
<evidence type="ECO:0000313" key="2">
    <source>
        <dbReference type="EMBL" id="MCE8045362.1"/>
    </source>
</evidence>